<name>T1HTD4_RHOPR</name>
<evidence type="ECO:0000256" key="11">
    <source>
        <dbReference type="ARBA" id="ARBA00023033"/>
    </source>
</evidence>
<evidence type="ECO:0000256" key="1">
    <source>
        <dbReference type="ARBA" id="ARBA00001971"/>
    </source>
</evidence>
<dbReference type="InterPro" id="IPR001128">
    <property type="entry name" value="Cyt_P450"/>
</dbReference>
<organism evidence="13 14">
    <name type="scientific">Rhodnius prolixus</name>
    <name type="common">Triatomid bug</name>
    <dbReference type="NCBI Taxonomy" id="13249"/>
    <lineage>
        <taxon>Eukaryota</taxon>
        <taxon>Metazoa</taxon>
        <taxon>Ecdysozoa</taxon>
        <taxon>Arthropoda</taxon>
        <taxon>Hexapoda</taxon>
        <taxon>Insecta</taxon>
        <taxon>Pterygota</taxon>
        <taxon>Neoptera</taxon>
        <taxon>Paraneoptera</taxon>
        <taxon>Hemiptera</taxon>
        <taxon>Heteroptera</taxon>
        <taxon>Panheteroptera</taxon>
        <taxon>Cimicomorpha</taxon>
        <taxon>Reduviidae</taxon>
        <taxon>Triatominae</taxon>
        <taxon>Rhodnius</taxon>
    </lineage>
</organism>
<keyword evidence="10" id="KW-0408">Iron</keyword>
<evidence type="ECO:0000256" key="3">
    <source>
        <dbReference type="ARBA" id="ARBA00004406"/>
    </source>
</evidence>
<keyword evidence="6" id="KW-0479">Metal-binding</keyword>
<accession>T1HTD4</accession>
<evidence type="ECO:0000256" key="6">
    <source>
        <dbReference type="ARBA" id="ARBA00022723"/>
    </source>
</evidence>
<dbReference type="EMBL" id="ACPB03019694">
    <property type="status" value="NOT_ANNOTATED_CDS"/>
    <property type="molecule type" value="Genomic_DNA"/>
</dbReference>
<keyword evidence="9" id="KW-0560">Oxidoreductase</keyword>
<evidence type="ECO:0000313" key="13">
    <source>
        <dbReference type="EnsemblMetazoa" id="RPRC007304-PA"/>
    </source>
</evidence>
<keyword evidence="8" id="KW-0492">Microsome</keyword>
<evidence type="ECO:0000256" key="5">
    <source>
        <dbReference type="ARBA" id="ARBA00022617"/>
    </source>
</evidence>
<reference evidence="13" key="1">
    <citation type="submission" date="2015-05" db="UniProtKB">
        <authorList>
            <consortium name="EnsemblMetazoa"/>
        </authorList>
    </citation>
    <scope>IDENTIFICATION</scope>
</reference>
<dbReference type="HOGENOM" id="CLU_1476934_0_0_1"/>
<dbReference type="GO" id="GO:0016705">
    <property type="term" value="F:oxidoreductase activity, acting on paired donors, with incorporation or reduction of molecular oxygen"/>
    <property type="evidence" value="ECO:0007669"/>
    <property type="project" value="InterPro"/>
</dbReference>
<dbReference type="GO" id="GO:0005789">
    <property type="term" value="C:endoplasmic reticulum membrane"/>
    <property type="evidence" value="ECO:0007669"/>
    <property type="project" value="UniProtKB-SubCell"/>
</dbReference>
<protein>
    <submittedName>
        <fullName evidence="13">Uncharacterized protein</fullName>
    </submittedName>
</protein>
<keyword evidence="7" id="KW-0256">Endoplasmic reticulum</keyword>
<dbReference type="GO" id="GO:0005506">
    <property type="term" value="F:iron ion binding"/>
    <property type="evidence" value="ECO:0007669"/>
    <property type="project" value="InterPro"/>
</dbReference>
<sequence length="183" mass="20912">MIKLWIGAKLAIIVTNPKYIEKILTSPAAIEKDSVYDFIGLVGNGLFVRNGKEWQDLRKPLDKLLTKKMVESNLDMFHEKSIKLCNVLNKYAKTGENFNVRHYITNFTTDALSVSTFGHDLNEIEKDNHNISELIDCVIENLVKVVKNFINVIYLPLATISNEGKRLKEICKSLWKLSCENPN</sequence>
<evidence type="ECO:0000256" key="8">
    <source>
        <dbReference type="ARBA" id="ARBA00022848"/>
    </source>
</evidence>
<comment type="cofactor">
    <cofactor evidence="1">
        <name>heme</name>
        <dbReference type="ChEBI" id="CHEBI:30413"/>
    </cofactor>
</comment>
<evidence type="ECO:0000313" key="14">
    <source>
        <dbReference type="Proteomes" id="UP000015103"/>
    </source>
</evidence>
<dbReference type="InterPro" id="IPR036396">
    <property type="entry name" value="Cyt_P450_sf"/>
</dbReference>
<dbReference type="InParanoid" id="T1HTD4"/>
<dbReference type="Proteomes" id="UP000015103">
    <property type="component" value="Unassembled WGS sequence"/>
</dbReference>
<dbReference type="GO" id="GO:0004497">
    <property type="term" value="F:monooxygenase activity"/>
    <property type="evidence" value="ECO:0007669"/>
    <property type="project" value="UniProtKB-KW"/>
</dbReference>
<evidence type="ECO:0000256" key="10">
    <source>
        <dbReference type="ARBA" id="ARBA00023004"/>
    </source>
</evidence>
<keyword evidence="12" id="KW-0472">Membrane</keyword>
<comment type="subcellular location">
    <subcellularLocation>
        <location evidence="3">Endoplasmic reticulum membrane</location>
        <topology evidence="3">Peripheral membrane protein</topology>
    </subcellularLocation>
    <subcellularLocation>
        <location evidence="2">Microsome membrane</location>
        <topology evidence="2">Peripheral membrane protein</topology>
    </subcellularLocation>
</comment>
<dbReference type="InterPro" id="IPR050196">
    <property type="entry name" value="Cytochrome_P450_Monoox"/>
</dbReference>
<comment type="similarity">
    <text evidence="4">Belongs to the cytochrome P450 family.</text>
</comment>
<dbReference type="VEuPathDB" id="VectorBase:RPRC007304"/>
<evidence type="ECO:0000256" key="12">
    <source>
        <dbReference type="ARBA" id="ARBA00023136"/>
    </source>
</evidence>
<evidence type="ECO:0000256" key="2">
    <source>
        <dbReference type="ARBA" id="ARBA00004174"/>
    </source>
</evidence>
<dbReference type="SUPFAM" id="SSF48264">
    <property type="entry name" value="Cytochrome P450"/>
    <property type="match status" value="1"/>
</dbReference>
<dbReference type="AlphaFoldDB" id="T1HTD4"/>
<dbReference type="STRING" id="13249.T1HTD4"/>
<dbReference type="GO" id="GO:0020037">
    <property type="term" value="F:heme binding"/>
    <property type="evidence" value="ECO:0007669"/>
    <property type="project" value="InterPro"/>
</dbReference>
<dbReference type="PANTHER" id="PTHR24291">
    <property type="entry name" value="CYTOCHROME P450 FAMILY 4"/>
    <property type="match status" value="1"/>
</dbReference>
<proteinExistence type="inferred from homology"/>
<dbReference type="eggNOG" id="KOG0157">
    <property type="taxonomic scope" value="Eukaryota"/>
</dbReference>
<dbReference type="Gene3D" id="1.10.630.10">
    <property type="entry name" value="Cytochrome P450"/>
    <property type="match status" value="1"/>
</dbReference>
<dbReference type="Pfam" id="PF00067">
    <property type="entry name" value="p450"/>
    <property type="match status" value="1"/>
</dbReference>
<keyword evidence="14" id="KW-1185">Reference proteome</keyword>
<dbReference type="PANTHER" id="PTHR24291:SF189">
    <property type="entry name" value="CYTOCHROME P450 4C3-RELATED"/>
    <property type="match status" value="1"/>
</dbReference>
<keyword evidence="5" id="KW-0349">Heme</keyword>
<evidence type="ECO:0000256" key="7">
    <source>
        <dbReference type="ARBA" id="ARBA00022824"/>
    </source>
</evidence>
<evidence type="ECO:0000256" key="9">
    <source>
        <dbReference type="ARBA" id="ARBA00023002"/>
    </source>
</evidence>
<keyword evidence="11" id="KW-0503">Monooxygenase</keyword>
<evidence type="ECO:0000256" key="4">
    <source>
        <dbReference type="ARBA" id="ARBA00010617"/>
    </source>
</evidence>
<dbReference type="EnsemblMetazoa" id="RPRC007304-RA">
    <property type="protein sequence ID" value="RPRC007304-PA"/>
    <property type="gene ID" value="RPRC007304"/>
</dbReference>